<feature type="compositionally biased region" description="Polar residues" evidence="1">
    <location>
        <begin position="91"/>
        <end position="108"/>
    </location>
</feature>
<proteinExistence type="predicted"/>
<reference evidence="2 3" key="1">
    <citation type="submission" date="2016-04" db="EMBL/GenBank/DDBJ databases">
        <title>A degradative enzymes factory behind the ericoid mycorrhizal symbiosis.</title>
        <authorList>
            <consortium name="DOE Joint Genome Institute"/>
            <person name="Martino E."/>
            <person name="Morin E."/>
            <person name="Grelet G."/>
            <person name="Kuo A."/>
            <person name="Kohler A."/>
            <person name="Daghino S."/>
            <person name="Barry K."/>
            <person name="Choi C."/>
            <person name="Cichocki N."/>
            <person name="Clum A."/>
            <person name="Copeland A."/>
            <person name="Hainaut M."/>
            <person name="Haridas S."/>
            <person name="Labutti K."/>
            <person name="Lindquist E."/>
            <person name="Lipzen A."/>
            <person name="Khouja H.-R."/>
            <person name="Murat C."/>
            <person name="Ohm R."/>
            <person name="Olson A."/>
            <person name="Spatafora J."/>
            <person name="Veneault-Fourrey C."/>
            <person name="Henrissat B."/>
            <person name="Grigoriev I."/>
            <person name="Martin F."/>
            <person name="Perotto S."/>
        </authorList>
    </citation>
    <scope>NUCLEOTIDE SEQUENCE [LARGE SCALE GENOMIC DNA]</scope>
    <source>
        <strain evidence="2 3">E</strain>
    </source>
</reference>
<organism evidence="2 3">
    <name type="scientific">Hyaloscypha bicolor E</name>
    <dbReference type="NCBI Taxonomy" id="1095630"/>
    <lineage>
        <taxon>Eukaryota</taxon>
        <taxon>Fungi</taxon>
        <taxon>Dikarya</taxon>
        <taxon>Ascomycota</taxon>
        <taxon>Pezizomycotina</taxon>
        <taxon>Leotiomycetes</taxon>
        <taxon>Helotiales</taxon>
        <taxon>Hyaloscyphaceae</taxon>
        <taxon>Hyaloscypha</taxon>
        <taxon>Hyaloscypha bicolor</taxon>
    </lineage>
</organism>
<protein>
    <submittedName>
        <fullName evidence="2">Uncharacterized protein</fullName>
    </submittedName>
</protein>
<gene>
    <name evidence="2" type="ORF">K444DRAFT_336367</name>
</gene>
<dbReference type="GeneID" id="36580068"/>
<dbReference type="RefSeq" id="XP_024740324.1">
    <property type="nucleotide sequence ID" value="XM_024871986.1"/>
</dbReference>
<feature type="region of interest" description="Disordered" evidence="1">
    <location>
        <begin position="69"/>
        <end position="114"/>
    </location>
</feature>
<evidence type="ECO:0000313" key="2">
    <source>
        <dbReference type="EMBL" id="PMD63420.1"/>
    </source>
</evidence>
<dbReference type="EMBL" id="KZ613782">
    <property type="protein sequence ID" value="PMD63420.1"/>
    <property type="molecule type" value="Genomic_DNA"/>
</dbReference>
<evidence type="ECO:0000256" key="1">
    <source>
        <dbReference type="SAM" id="MobiDB-lite"/>
    </source>
</evidence>
<dbReference type="AlphaFoldDB" id="A0A2J6TK87"/>
<feature type="compositionally biased region" description="Low complexity" evidence="1">
    <location>
        <begin position="71"/>
        <end position="85"/>
    </location>
</feature>
<sequence>MENSVILCTATADADCLCYDSAGNYNPSSFDNMVQSCSQLAVTASPSLLSLLTGSSGSLGYCTKIAGPKHSPAATSSGSTASATSNPIPTPAQTGGKSSVSPTLTVSQAADKKRKVAHHMTGISDIEIWGTSLASGE</sequence>
<dbReference type="InParanoid" id="A0A2J6TK87"/>
<name>A0A2J6TK87_9HELO</name>
<evidence type="ECO:0000313" key="3">
    <source>
        <dbReference type="Proteomes" id="UP000235371"/>
    </source>
</evidence>
<keyword evidence="3" id="KW-1185">Reference proteome</keyword>
<dbReference type="Proteomes" id="UP000235371">
    <property type="component" value="Unassembled WGS sequence"/>
</dbReference>
<accession>A0A2J6TK87</accession>